<feature type="compositionally biased region" description="Polar residues" evidence="6">
    <location>
        <begin position="334"/>
        <end position="347"/>
    </location>
</feature>
<comment type="subcellular location">
    <subcellularLocation>
        <location evidence="1">Cytoplasmic vesicle</location>
        <location evidence="1">Autophagosome</location>
    </subcellularLocation>
</comment>
<dbReference type="Gene3D" id="3.30.710.10">
    <property type="entry name" value="Potassium Channel Kv1.1, Chain A"/>
    <property type="match status" value="1"/>
</dbReference>
<dbReference type="PROSITE" id="PS50097">
    <property type="entry name" value="BTB"/>
    <property type="match status" value="1"/>
</dbReference>
<dbReference type="InterPro" id="IPR032350">
    <property type="entry name" value="Nbr1_FW"/>
</dbReference>
<dbReference type="FunFam" id="2.60.40.10:FF:000199">
    <property type="entry name" value="next to BRCA1 gene 1 protein-like"/>
    <property type="match status" value="1"/>
</dbReference>
<dbReference type="GO" id="GO:0031410">
    <property type="term" value="C:cytoplasmic vesicle"/>
    <property type="evidence" value="ECO:0007669"/>
    <property type="project" value="UniProtKB-KW"/>
</dbReference>
<evidence type="ECO:0000259" key="7">
    <source>
        <dbReference type="PROSITE" id="PS50097"/>
    </source>
</evidence>
<reference evidence="8" key="1">
    <citation type="submission" date="2019-10" db="EMBL/GenBank/DDBJ databases">
        <title>Conservation and host-specific expression of non-tandemly repeated heterogenous ribosome RNA gene in arbuscular mycorrhizal fungi.</title>
        <authorList>
            <person name="Maeda T."/>
            <person name="Kobayashi Y."/>
            <person name="Nakagawa T."/>
            <person name="Ezawa T."/>
            <person name="Yamaguchi K."/>
            <person name="Bino T."/>
            <person name="Nishimoto Y."/>
            <person name="Shigenobu S."/>
            <person name="Kawaguchi M."/>
        </authorList>
    </citation>
    <scope>NUCLEOTIDE SEQUENCE</scope>
    <source>
        <strain evidence="8">HR1</strain>
    </source>
</reference>
<dbReference type="Pfam" id="PF00651">
    <property type="entry name" value="BTB"/>
    <property type="match status" value="1"/>
</dbReference>
<evidence type="ECO:0000256" key="6">
    <source>
        <dbReference type="SAM" id="MobiDB-lite"/>
    </source>
</evidence>
<protein>
    <submittedName>
        <fullName evidence="8">BTB/POZ protein</fullName>
    </submittedName>
</protein>
<dbReference type="Pfam" id="PF16158">
    <property type="entry name" value="N_BRCA1_IG"/>
    <property type="match status" value="1"/>
</dbReference>
<keyword evidence="3" id="KW-0863">Zinc-finger</keyword>
<feature type="region of interest" description="Disordered" evidence="6">
    <location>
        <begin position="334"/>
        <end position="355"/>
    </location>
</feature>
<dbReference type="Gene3D" id="1.25.40.420">
    <property type="match status" value="1"/>
</dbReference>
<dbReference type="PANTHER" id="PTHR20930:SF0">
    <property type="entry name" value="PROTEIN ILRUN"/>
    <property type="match status" value="1"/>
</dbReference>
<evidence type="ECO:0000256" key="2">
    <source>
        <dbReference type="ARBA" id="ARBA00022723"/>
    </source>
</evidence>
<gene>
    <name evidence="8" type="ORF">RCL2_002302500</name>
</gene>
<evidence type="ECO:0000256" key="3">
    <source>
        <dbReference type="ARBA" id="ARBA00022771"/>
    </source>
</evidence>
<dbReference type="InterPro" id="IPR000210">
    <property type="entry name" value="BTB/POZ_dom"/>
</dbReference>
<evidence type="ECO:0000256" key="4">
    <source>
        <dbReference type="ARBA" id="ARBA00022833"/>
    </source>
</evidence>
<name>A0A8H3QY34_9GLOM</name>
<dbReference type="InterPro" id="IPR013783">
    <property type="entry name" value="Ig-like_fold"/>
</dbReference>
<evidence type="ECO:0000256" key="1">
    <source>
        <dbReference type="ARBA" id="ARBA00004419"/>
    </source>
</evidence>
<organism evidence="8 9">
    <name type="scientific">Rhizophagus clarus</name>
    <dbReference type="NCBI Taxonomy" id="94130"/>
    <lineage>
        <taxon>Eukaryota</taxon>
        <taxon>Fungi</taxon>
        <taxon>Fungi incertae sedis</taxon>
        <taxon>Mucoromycota</taxon>
        <taxon>Glomeromycotina</taxon>
        <taxon>Glomeromycetes</taxon>
        <taxon>Glomerales</taxon>
        <taxon>Glomeraceae</taxon>
        <taxon>Rhizophagus</taxon>
    </lineage>
</organism>
<dbReference type="PANTHER" id="PTHR20930">
    <property type="entry name" value="OVARIAN CARCINOMA ANTIGEN CA125-RELATED"/>
    <property type="match status" value="1"/>
</dbReference>
<accession>A0A8H3QY34</accession>
<dbReference type="Gene3D" id="2.60.40.10">
    <property type="entry name" value="Immunoglobulins"/>
    <property type="match status" value="1"/>
</dbReference>
<evidence type="ECO:0000256" key="5">
    <source>
        <dbReference type="ARBA" id="ARBA00023329"/>
    </source>
</evidence>
<comment type="caution">
    <text evidence="8">The sequence shown here is derived from an EMBL/GenBank/DDBJ whole genome shotgun (WGS) entry which is preliminary data.</text>
</comment>
<dbReference type="InterPro" id="IPR011333">
    <property type="entry name" value="SKP1/BTB/POZ_sf"/>
</dbReference>
<dbReference type="GO" id="GO:0005776">
    <property type="term" value="C:autophagosome"/>
    <property type="evidence" value="ECO:0007669"/>
    <property type="project" value="UniProtKB-SubCell"/>
</dbReference>
<dbReference type="SMART" id="SM00225">
    <property type="entry name" value="BTB"/>
    <property type="match status" value="1"/>
</dbReference>
<keyword evidence="5" id="KW-0968">Cytoplasmic vesicle</keyword>
<dbReference type="CDD" id="cd18186">
    <property type="entry name" value="BTB_POZ_ZBTB_KLHL-like"/>
    <property type="match status" value="1"/>
</dbReference>
<evidence type="ECO:0000313" key="8">
    <source>
        <dbReference type="EMBL" id="GES96393.1"/>
    </source>
</evidence>
<dbReference type="GO" id="GO:0008270">
    <property type="term" value="F:zinc ion binding"/>
    <property type="evidence" value="ECO:0007669"/>
    <property type="project" value="UniProtKB-KW"/>
</dbReference>
<dbReference type="Proteomes" id="UP000615446">
    <property type="component" value="Unassembled WGS sequence"/>
</dbReference>
<sequence>MNDKFLQGLSQNLLRILDDDEYYDMIIEVGNDPYIKIFRAHMVILNYRSNYLRRMLSTNKKKNDGTLVQIKLPNILPETFQTILRYIYGGTLSLEDYDTPDVVKILVAAGELNLHELIAYSQCFLIKNKTQWMEQNFNLIYKTSFENDSFLELQEYCTDVISKIPDKLFKSLDHSSVPEKLVISLIQNDNLQMSEIQVWENVIKWGLAQNPELSSDPSNYSKNDFNSLKNALQHCIPFIKFSNITFKEFSDSVLPYKEVLPEELFVDLLRNFLNLHPDSKLNHKPKTQMAKKTYCSVSTPTLPRFKPYYPGSSTININPQKQNITKEVIDPSSTQLQPLPKNLNNKEPSPKNLNDKALLSKNLNNKEQLPKNLNNKEKKVSFVKFNEHIYVRGKGHKGIGKNVPKLNSHFIEDVNVPDGTTFIPQTQFIKTWKMSNNGCISWPDSTVLRCINGDRMFNEVVPKVPIGSIGVGEDICISVNLQAPSELGKYVSYWQLTDNAGNYFGHRVWCDITVKGDN</sequence>
<keyword evidence="2" id="KW-0479">Metal-binding</keyword>
<evidence type="ECO:0000313" key="9">
    <source>
        <dbReference type="Proteomes" id="UP000615446"/>
    </source>
</evidence>
<dbReference type="SUPFAM" id="SSF54695">
    <property type="entry name" value="POZ domain"/>
    <property type="match status" value="1"/>
</dbReference>
<dbReference type="OrthoDB" id="661148at2759"/>
<dbReference type="CDD" id="cd14947">
    <property type="entry name" value="NBR1_like"/>
    <property type="match status" value="1"/>
</dbReference>
<dbReference type="EMBL" id="BLAL01000250">
    <property type="protein sequence ID" value="GES96393.1"/>
    <property type="molecule type" value="Genomic_DNA"/>
</dbReference>
<dbReference type="AlphaFoldDB" id="A0A8H3QY34"/>
<feature type="domain" description="BTB" evidence="7">
    <location>
        <begin position="23"/>
        <end position="96"/>
    </location>
</feature>
<keyword evidence="4" id="KW-0862">Zinc</keyword>
<proteinExistence type="predicted"/>